<proteinExistence type="predicted"/>
<name>A0A0M4F3X4_DROBS</name>
<evidence type="ECO:0000256" key="1">
    <source>
        <dbReference type="SAM" id="MobiDB-lite"/>
    </source>
</evidence>
<accession>A0A0M4F3X4</accession>
<feature type="region of interest" description="Disordered" evidence="1">
    <location>
        <begin position="1"/>
        <end position="26"/>
    </location>
</feature>
<dbReference type="AlphaFoldDB" id="A0A0M4F3X4"/>
<protein>
    <submittedName>
        <fullName evidence="2">CG6985</fullName>
    </submittedName>
</protein>
<dbReference type="OrthoDB" id="413460at2759"/>
<dbReference type="EMBL" id="CP012526">
    <property type="protein sequence ID" value="ALC45995.1"/>
    <property type="molecule type" value="Genomic_DNA"/>
</dbReference>
<dbReference type="Proteomes" id="UP000494163">
    <property type="component" value="Chromosome 3R"/>
</dbReference>
<dbReference type="STRING" id="30019.A0A0M4F3X4"/>
<evidence type="ECO:0000313" key="3">
    <source>
        <dbReference type="Proteomes" id="UP000494163"/>
    </source>
</evidence>
<feature type="compositionally biased region" description="Low complexity" evidence="1">
    <location>
        <begin position="17"/>
        <end position="26"/>
    </location>
</feature>
<organism evidence="2 3">
    <name type="scientific">Drosophila busckii</name>
    <name type="common">Fruit fly</name>
    <dbReference type="NCBI Taxonomy" id="30019"/>
    <lineage>
        <taxon>Eukaryota</taxon>
        <taxon>Metazoa</taxon>
        <taxon>Ecdysozoa</taxon>
        <taxon>Arthropoda</taxon>
        <taxon>Hexapoda</taxon>
        <taxon>Insecta</taxon>
        <taxon>Pterygota</taxon>
        <taxon>Neoptera</taxon>
        <taxon>Endopterygota</taxon>
        <taxon>Diptera</taxon>
        <taxon>Brachycera</taxon>
        <taxon>Muscomorpha</taxon>
        <taxon>Ephydroidea</taxon>
        <taxon>Drosophilidae</taxon>
        <taxon>Drosophila</taxon>
    </lineage>
</organism>
<reference evidence="2 3" key="1">
    <citation type="submission" date="2015-08" db="EMBL/GenBank/DDBJ databases">
        <title>Ancestral chromatin configuration constrains chromatin evolution on differentiating sex chromosomes in Drosophila.</title>
        <authorList>
            <person name="Zhou Q."/>
            <person name="Bachtrog D."/>
        </authorList>
    </citation>
    <scope>NUCLEOTIDE SEQUENCE [LARGE SCALE GENOMIC DNA]</scope>
    <source>
        <tissue evidence="2">Whole larvae</tissue>
    </source>
</reference>
<gene>
    <name evidence="2" type="ORF">Dbus_chr3Rg745</name>
</gene>
<sequence>MRRYATKRSSEDDYYESESYTYTSSAAAEDSWGTTEGYKSLGPQQYAAGENPLSNKRIFLVLWRVKSSRKHKNWTGNGTLELTSTEATLKDETGKDLGVLTHFEGDEFYQNALLDIGIRDVEIQNELTTIEECIAQRKAEYDFWYRQHTNVIEVAPAMVSKPYIPAALRRRKKLKKPLADVDTNTSAVYTHPIQQFVVSEHDTATSQPIQQFIANEHDSATSQPIQQFEASEYICLLKPAQLQMETLQLLSDYYQDLETVSC</sequence>
<keyword evidence="3" id="KW-1185">Reference proteome</keyword>
<evidence type="ECO:0000313" key="2">
    <source>
        <dbReference type="EMBL" id="ALC45995.1"/>
    </source>
</evidence>